<proteinExistence type="predicted"/>
<gene>
    <name evidence="2" type="primary">S47A1</name>
</gene>
<keyword evidence="1" id="KW-0812">Transmembrane</keyword>
<sequence>MLQTLNVLICKNYFAMESEYFNVNLFFRNIARIVSNLMTVYCFLQLFDGLVCVCTGIFLGTGKQRIPAVANFIAYYCVGLTMSVVLMFVAKLRISGESVK</sequence>
<evidence type="ECO:0000313" key="2">
    <source>
        <dbReference type="EMBL" id="JAO06838.1"/>
    </source>
</evidence>
<keyword evidence="1" id="KW-0472">Membrane</keyword>
<name>A0A0S7ENI4_9TELE</name>
<dbReference type="AlphaFoldDB" id="A0A0S7ENI4"/>
<accession>A0A0S7ENI4</accession>
<evidence type="ECO:0000256" key="1">
    <source>
        <dbReference type="SAM" id="Phobius"/>
    </source>
</evidence>
<keyword evidence="1" id="KW-1133">Transmembrane helix</keyword>
<protein>
    <submittedName>
        <fullName evidence="2">S47A1</fullName>
    </submittedName>
</protein>
<dbReference type="EMBL" id="GBYX01474831">
    <property type="protein sequence ID" value="JAO06838.1"/>
    <property type="molecule type" value="Transcribed_RNA"/>
</dbReference>
<reference evidence="2" key="1">
    <citation type="submission" date="2014-12" db="EMBL/GenBank/DDBJ databases">
        <title>Parallel Evolution in Life History Adaptation Evident in the Tissue-Specific Poeciliopsis prolifica transcriptome.</title>
        <authorList>
            <person name="Jue N.K."/>
            <person name="Foley R.J."/>
            <person name="Obergfell C."/>
            <person name="Reznick D.N."/>
            <person name="O'Neill R.J."/>
            <person name="O'Neill M.J."/>
        </authorList>
    </citation>
    <scope>NUCLEOTIDE SEQUENCE</scope>
</reference>
<feature type="transmembrane region" description="Helical" evidence="1">
    <location>
        <begin position="72"/>
        <end position="90"/>
    </location>
</feature>
<organism evidence="2">
    <name type="scientific">Poeciliopsis prolifica</name>
    <name type="common">blackstripe livebearer</name>
    <dbReference type="NCBI Taxonomy" id="188132"/>
    <lineage>
        <taxon>Eukaryota</taxon>
        <taxon>Metazoa</taxon>
        <taxon>Chordata</taxon>
        <taxon>Craniata</taxon>
        <taxon>Vertebrata</taxon>
        <taxon>Euteleostomi</taxon>
        <taxon>Actinopterygii</taxon>
        <taxon>Neopterygii</taxon>
        <taxon>Teleostei</taxon>
        <taxon>Neoteleostei</taxon>
        <taxon>Acanthomorphata</taxon>
        <taxon>Ovalentaria</taxon>
        <taxon>Atherinomorphae</taxon>
        <taxon>Cyprinodontiformes</taxon>
        <taxon>Poeciliidae</taxon>
        <taxon>Poeciliinae</taxon>
        <taxon>Poeciliopsis</taxon>
    </lineage>
</organism>
<feature type="transmembrane region" description="Helical" evidence="1">
    <location>
        <begin position="38"/>
        <end position="60"/>
    </location>
</feature>